<organism evidence="2 3">
    <name type="scientific">Parelaphostrongylus tenuis</name>
    <name type="common">Meningeal worm</name>
    <dbReference type="NCBI Taxonomy" id="148309"/>
    <lineage>
        <taxon>Eukaryota</taxon>
        <taxon>Metazoa</taxon>
        <taxon>Ecdysozoa</taxon>
        <taxon>Nematoda</taxon>
        <taxon>Chromadorea</taxon>
        <taxon>Rhabditida</taxon>
        <taxon>Rhabditina</taxon>
        <taxon>Rhabditomorpha</taxon>
        <taxon>Strongyloidea</taxon>
        <taxon>Metastrongylidae</taxon>
        <taxon>Parelaphostrongylus</taxon>
    </lineage>
</organism>
<dbReference type="EMBL" id="JAHQIW010000477">
    <property type="protein sequence ID" value="KAJ1348311.1"/>
    <property type="molecule type" value="Genomic_DNA"/>
</dbReference>
<protein>
    <submittedName>
        <fullName evidence="2">Uncharacterized protein</fullName>
    </submittedName>
</protein>
<evidence type="ECO:0000256" key="1">
    <source>
        <dbReference type="SAM" id="MobiDB-lite"/>
    </source>
</evidence>
<reference evidence="2" key="1">
    <citation type="submission" date="2021-06" db="EMBL/GenBank/DDBJ databases">
        <title>Parelaphostrongylus tenuis whole genome reference sequence.</title>
        <authorList>
            <person name="Garwood T.J."/>
            <person name="Larsen P.A."/>
            <person name="Fountain-Jones N.M."/>
            <person name="Garbe J.R."/>
            <person name="Macchietto M.G."/>
            <person name="Kania S.A."/>
            <person name="Gerhold R.W."/>
            <person name="Richards J.E."/>
            <person name="Wolf T.M."/>
        </authorList>
    </citation>
    <scope>NUCLEOTIDE SEQUENCE</scope>
    <source>
        <strain evidence="2">MNPRO001-30</strain>
        <tissue evidence="2">Meninges</tissue>
    </source>
</reference>
<gene>
    <name evidence="2" type="ORF">KIN20_003582</name>
</gene>
<name>A0AAD5QIP8_PARTN</name>
<evidence type="ECO:0000313" key="2">
    <source>
        <dbReference type="EMBL" id="KAJ1348311.1"/>
    </source>
</evidence>
<feature type="region of interest" description="Disordered" evidence="1">
    <location>
        <begin position="14"/>
        <end position="54"/>
    </location>
</feature>
<keyword evidence="3" id="KW-1185">Reference proteome</keyword>
<dbReference type="AlphaFoldDB" id="A0AAD5QIP8"/>
<proteinExistence type="predicted"/>
<sequence>MALVCMTVARPYRGGYKHSAHHPSKDSDESGLSNGPDYSNESDDDNDECPHTSDSMNVLMKSGLLILATTSQIHILMELTALETCVSEIA</sequence>
<evidence type="ECO:0000313" key="3">
    <source>
        <dbReference type="Proteomes" id="UP001196413"/>
    </source>
</evidence>
<accession>A0AAD5QIP8</accession>
<dbReference type="Proteomes" id="UP001196413">
    <property type="component" value="Unassembled WGS sequence"/>
</dbReference>
<comment type="caution">
    <text evidence="2">The sequence shown here is derived from an EMBL/GenBank/DDBJ whole genome shotgun (WGS) entry which is preliminary data.</text>
</comment>